<dbReference type="AlphaFoldDB" id="A0AAI8KZ25"/>
<dbReference type="KEGG" id="sge:DWG14_04062"/>
<feature type="transmembrane region" description="Helical" evidence="1">
    <location>
        <begin position="32"/>
        <end position="51"/>
    </location>
</feature>
<evidence type="ECO:0000313" key="2">
    <source>
        <dbReference type="EMBL" id="AYC39819.1"/>
    </source>
</evidence>
<evidence type="ECO:0000256" key="1">
    <source>
        <dbReference type="SAM" id="Phobius"/>
    </source>
</evidence>
<evidence type="ECO:0000313" key="3">
    <source>
        <dbReference type="Proteomes" id="UP000265765"/>
    </source>
</evidence>
<keyword evidence="1" id="KW-0472">Membrane</keyword>
<name>A0AAI8KZ25_9ACTN</name>
<reference evidence="2 3" key="1">
    <citation type="submission" date="2018-09" db="EMBL/GenBank/DDBJ databases">
        <title>Production of Trimethoprim by Streptomyces sp. 3E-1.</title>
        <authorList>
            <person name="Kang H.J."/>
            <person name="Kim S.B."/>
        </authorList>
    </citation>
    <scope>NUCLEOTIDE SEQUENCE [LARGE SCALE GENOMIC DNA]</scope>
    <source>
        <strain evidence="2 3">3E-1</strain>
    </source>
</reference>
<accession>A0AAI8KZ25</accession>
<dbReference type="Proteomes" id="UP000265765">
    <property type="component" value="Chromosome"/>
</dbReference>
<proteinExistence type="predicted"/>
<keyword evidence="1" id="KW-0812">Transmembrane</keyword>
<protein>
    <submittedName>
        <fullName evidence="2">Uncharacterized protein</fullName>
    </submittedName>
</protein>
<gene>
    <name evidence="2" type="ORF">DWG14_04062</name>
</gene>
<keyword evidence="1" id="KW-1133">Transmembrane helix</keyword>
<dbReference type="EMBL" id="CP032427">
    <property type="protein sequence ID" value="AYC39819.1"/>
    <property type="molecule type" value="Genomic_DNA"/>
</dbReference>
<sequence length="68" mass="7135">MLAVAWLAVVVFLLAAVLPGLADHASGPDAYAPSVQAIAGILQGGLIWLVLRMLGRRRRTASADLRSP</sequence>
<organism evidence="2 3">
    <name type="scientific">Streptomyces griseorubiginosus</name>
    <dbReference type="NCBI Taxonomy" id="67304"/>
    <lineage>
        <taxon>Bacteria</taxon>
        <taxon>Bacillati</taxon>
        <taxon>Actinomycetota</taxon>
        <taxon>Actinomycetes</taxon>
        <taxon>Kitasatosporales</taxon>
        <taxon>Streptomycetaceae</taxon>
        <taxon>Streptomyces</taxon>
    </lineage>
</organism>